<dbReference type="Pfam" id="PF00069">
    <property type="entry name" value="Pkinase"/>
    <property type="match status" value="1"/>
</dbReference>
<dbReference type="EMBL" id="BAABUJ010000004">
    <property type="protein sequence ID" value="GAA5794923.1"/>
    <property type="molecule type" value="Genomic_DNA"/>
</dbReference>
<proteinExistence type="predicted"/>
<keyword evidence="4" id="KW-1185">Reference proteome</keyword>
<feature type="domain" description="Protein kinase" evidence="2">
    <location>
        <begin position="20"/>
        <end position="308"/>
    </location>
</feature>
<evidence type="ECO:0000256" key="1">
    <source>
        <dbReference type="SAM" id="MobiDB-lite"/>
    </source>
</evidence>
<dbReference type="PANTHER" id="PTHR12984:SF6">
    <property type="entry name" value="SCY1-LIKE PROTEIN 2"/>
    <property type="match status" value="1"/>
</dbReference>
<dbReference type="InterPro" id="IPR000719">
    <property type="entry name" value="Prot_kinase_dom"/>
</dbReference>
<dbReference type="Gene3D" id="3.30.200.20">
    <property type="entry name" value="Phosphorylase Kinase, domain 1"/>
    <property type="match status" value="1"/>
</dbReference>
<dbReference type="InterPro" id="IPR011009">
    <property type="entry name" value="Kinase-like_dom_sf"/>
</dbReference>
<feature type="compositionally biased region" description="Polar residues" evidence="1">
    <location>
        <begin position="702"/>
        <end position="786"/>
    </location>
</feature>
<dbReference type="Gene3D" id="1.10.510.10">
    <property type="entry name" value="Transferase(Phosphotransferase) domain 1"/>
    <property type="match status" value="1"/>
</dbReference>
<dbReference type="CDD" id="cd14011">
    <property type="entry name" value="PK_SCY1_like"/>
    <property type="match status" value="1"/>
</dbReference>
<organism evidence="3 4">
    <name type="scientific">Helicostylum pulchrum</name>
    <dbReference type="NCBI Taxonomy" id="562976"/>
    <lineage>
        <taxon>Eukaryota</taxon>
        <taxon>Fungi</taxon>
        <taxon>Fungi incertae sedis</taxon>
        <taxon>Mucoromycota</taxon>
        <taxon>Mucoromycotina</taxon>
        <taxon>Mucoromycetes</taxon>
        <taxon>Mucorales</taxon>
        <taxon>Mucorineae</taxon>
        <taxon>Mucoraceae</taxon>
        <taxon>Helicostylum</taxon>
    </lineage>
</organism>
<feature type="compositionally biased region" description="Low complexity" evidence="1">
    <location>
        <begin position="674"/>
        <end position="696"/>
    </location>
</feature>
<accession>A0ABP9XJD3</accession>
<name>A0ABP9XJD3_9FUNG</name>
<dbReference type="InterPro" id="IPR016024">
    <property type="entry name" value="ARM-type_fold"/>
</dbReference>
<feature type="compositionally biased region" description="Low complexity" evidence="1">
    <location>
        <begin position="638"/>
        <end position="655"/>
    </location>
</feature>
<dbReference type="Gene3D" id="1.25.10.10">
    <property type="entry name" value="Leucine-rich Repeat Variant"/>
    <property type="match status" value="1"/>
</dbReference>
<gene>
    <name evidence="3" type="ORF">HPULCUR_000271</name>
</gene>
<sequence length="855" mass="95627">MSSAFYSFISSITNPITSRYDIQSQVSSSGLWKIYQGERKTTGKKVALFIFEKKSLETNFRRERGSSKHDTDIVYELLKKEAGNLARLRHPSILEVVEPVSESRSSIVFVTEPLMGSLTHLVKSSDNYSSESQEPSLELDELEIQKGLLQVGKGLQFFSDAKVVHHNLTTDAIFVNSKGDWKIGGLGFSVFLNNGDGSEMGYENNDYLPETCQINLDYAAPEFVLDNNVCQANDMFSLGCLAYAVHNKGLSLLKTFNSFHTFENQVKSLPSQQFTNVPDDLKQVIRTLLVRHPNQRMTPIEFQNSKYFDNLLVSTMKFLESFPEKTREEKAQFMKGLARVLGQFPERVLKRKILPSLLEELKDAQLLPYTIPNIFIITQKLSQQEFCDLVLPALKPVFNVRDPPQNMIVLLEKLDILQQKTPRETFRDDVMPLVYAALEAPTAVVQEKALRIIPSLAESLDYTAIKSSLFPRVQAVFVQTTILSVKVSTLICFHSMIKVLDKFTVQEKLVPVLKNIKTKEPAVMLATLAVYDEVGKVADKEIIATEILPQLWRMSFGPLLNLEQFQKFMKTIHDLTKRVEDAHVRHLKEVKSLEEQTRNVSVNSSPQPVNISTINDTGVSFESLVGGKSTEQSNDLFSNQPTQQQQTWTSPISQPMITPKKTSSTNWKSNPIVASATTTNSTSNWNSQSNTTNWNSIPVKAPTTTATTNWNSIPVKAPTTTATTNWNSQKPMAPHQQTTNNWSVPISPSMNSQKPIATNTWTSPQQTNGWSTSAQQQQIPSLSTPPSFQSNSMNQNNSSNFNALRSIATAPQTQPMMPLSSGMGLLQPISSSSQLKSNTTQPTKMVNLHAFDPLG</sequence>
<protein>
    <recommendedName>
        <fullName evidence="2">Protein kinase domain-containing protein</fullName>
    </recommendedName>
</protein>
<dbReference type="SUPFAM" id="SSF48371">
    <property type="entry name" value="ARM repeat"/>
    <property type="match status" value="1"/>
</dbReference>
<evidence type="ECO:0000259" key="2">
    <source>
        <dbReference type="PROSITE" id="PS50011"/>
    </source>
</evidence>
<dbReference type="Proteomes" id="UP001476247">
    <property type="component" value="Unassembled WGS sequence"/>
</dbReference>
<reference evidence="3 4" key="1">
    <citation type="submission" date="2024-04" db="EMBL/GenBank/DDBJ databases">
        <title>genome sequences of Mucor flavus KT1a and Helicostylum pulchrum KT1b strains isolation_sourced from the surface of a dry-aged beef.</title>
        <authorList>
            <person name="Toyotome T."/>
            <person name="Hosono M."/>
            <person name="Torimaru M."/>
            <person name="Fukuda K."/>
            <person name="Mikami N."/>
        </authorList>
    </citation>
    <scope>NUCLEOTIDE SEQUENCE [LARGE SCALE GENOMIC DNA]</scope>
    <source>
        <strain evidence="3 4">KT1b</strain>
    </source>
</reference>
<dbReference type="PROSITE" id="PS50011">
    <property type="entry name" value="PROTEIN_KINASE_DOM"/>
    <property type="match status" value="1"/>
</dbReference>
<feature type="compositionally biased region" description="Polar residues" evidence="1">
    <location>
        <begin position="660"/>
        <end position="669"/>
    </location>
</feature>
<evidence type="ECO:0000313" key="4">
    <source>
        <dbReference type="Proteomes" id="UP001476247"/>
    </source>
</evidence>
<dbReference type="InterPro" id="IPR011989">
    <property type="entry name" value="ARM-like"/>
</dbReference>
<dbReference type="InterPro" id="IPR051177">
    <property type="entry name" value="CIK-Related_Protein"/>
</dbReference>
<feature type="region of interest" description="Disordered" evidence="1">
    <location>
        <begin position="630"/>
        <end position="792"/>
    </location>
</feature>
<dbReference type="SUPFAM" id="SSF56112">
    <property type="entry name" value="Protein kinase-like (PK-like)"/>
    <property type="match status" value="1"/>
</dbReference>
<evidence type="ECO:0000313" key="3">
    <source>
        <dbReference type="EMBL" id="GAA5794923.1"/>
    </source>
</evidence>
<comment type="caution">
    <text evidence="3">The sequence shown here is derived from an EMBL/GenBank/DDBJ whole genome shotgun (WGS) entry which is preliminary data.</text>
</comment>
<dbReference type="PANTHER" id="PTHR12984">
    <property type="entry name" value="SCY1-RELATED S/T PROTEIN KINASE-LIKE"/>
    <property type="match status" value="1"/>
</dbReference>